<dbReference type="OrthoDB" id="3176965at2"/>
<evidence type="ECO:0000313" key="2">
    <source>
        <dbReference type="Proteomes" id="UP000076660"/>
    </source>
</evidence>
<reference evidence="1 2" key="1">
    <citation type="submission" date="2016-12" db="EMBL/GenBank/DDBJ databases">
        <title>Amycolatopsis keratiniphila subsp. keratiniphila genome sequencing and assembly.</title>
        <authorList>
            <person name="Mayilraj S."/>
            <person name="Kaur N."/>
        </authorList>
    </citation>
    <scope>NUCLEOTIDE SEQUENCE [LARGE SCALE GENOMIC DNA]</scope>
    <source>
        <strain evidence="1 2">DSM 44409</strain>
    </source>
</reference>
<dbReference type="RefSeq" id="WP_076857405.1">
    <property type="nucleotide sequence ID" value="NZ_LQMT02000022.1"/>
</dbReference>
<dbReference type="AlphaFoldDB" id="A0A1W2LRG0"/>
<proteinExistence type="predicted"/>
<organism evidence="1 2">
    <name type="scientific">Amycolatopsis keratiniphila subsp. keratiniphila</name>
    <dbReference type="NCBI Taxonomy" id="227715"/>
    <lineage>
        <taxon>Bacteria</taxon>
        <taxon>Bacillati</taxon>
        <taxon>Actinomycetota</taxon>
        <taxon>Actinomycetes</taxon>
        <taxon>Pseudonocardiales</taxon>
        <taxon>Pseudonocardiaceae</taxon>
        <taxon>Amycolatopsis</taxon>
        <taxon>Amycolatopsis japonica group</taxon>
    </lineage>
</organism>
<dbReference type="Proteomes" id="UP000076660">
    <property type="component" value="Unassembled WGS sequence"/>
</dbReference>
<evidence type="ECO:0000313" key="1">
    <source>
        <dbReference type="EMBL" id="ONF66910.1"/>
    </source>
</evidence>
<gene>
    <name evidence="1" type="ORF">AVR91_0223445</name>
</gene>
<sequence length="472" mass="52844">MTRDYGRPPRAEENRALIESRLAEVAAGGGLRETVTVDWRGRPTHFDVIEMPVGDLYYNPATHRIRAQRSHDSVRSELLDQNPWSQGSQEYLDFLLKALPSDLSKIDPVFTGLAESLNDYNQSDPGLITRDGVLVNGNTRRAALLQIRGPGQSMRVAVLPESCTWDDISDVELSLQLRKTHHREYSYVNRLLTIDELAKQGMPVSVIAATFRTTVPACEQDMWVFNSVQSLIERSEAQGTRLPIFAFEDKAEKLKELYRRYSKDLAVDPEMAEIVKEYRLAAIMLDFSKTDVRLIEDDFQERYLSRHLPERFQEQVSGHETVSIPGLNRKVKGASNALNSVKRLTDTALKAKAAEASDSSLRDPVAADAARAGEELRDAMKRALEPAGKDSRIRKRKQAAPTRVLDACQALDQCVTDLVISRGSRSLDEETFDEAVIKLKESLAKLALETRRTVSAPGDGVNWLITSFSAES</sequence>
<name>A0A1W2LRG0_9PSEU</name>
<accession>A0A1W2LRG0</accession>
<protein>
    <submittedName>
        <fullName evidence="1">Transcriptional regulator</fullName>
    </submittedName>
</protein>
<dbReference type="EMBL" id="LQMT02000022">
    <property type="protein sequence ID" value="ONF66910.1"/>
    <property type="molecule type" value="Genomic_DNA"/>
</dbReference>
<comment type="caution">
    <text evidence="1">The sequence shown here is derived from an EMBL/GenBank/DDBJ whole genome shotgun (WGS) entry which is preliminary data.</text>
</comment>